<keyword evidence="4" id="KW-0645">Protease</keyword>
<dbReference type="InterPro" id="IPR028889">
    <property type="entry name" value="USP"/>
</dbReference>
<dbReference type="FunFam" id="6.10.140.2220:FF:000006">
    <property type="entry name" value="Ubiquitin carboxyl-terminal hydrolase 15"/>
    <property type="match status" value="1"/>
</dbReference>
<dbReference type="GO" id="GO:0008270">
    <property type="term" value="F:zinc ion binding"/>
    <property type="evidence" value="ECO:0007669"/>
    <property type="project" value="UniProtKB-KW"/>
</dbReference>
<evidence type="ECO:0000256" key="6">
    <source>
        <dbReference type="ARBA" id="ARBA00022771"/>
    </source>
</evidence>
<dbReference type="InterPro" id="IPR038765">
    <property type="entry name" value="Papain-like_cys_pep_sf"/>
</dbReference>
<evidence type="ECO:0000256" key="2">
    <source>
        <dbReference type="ARBA" id="ARBA00009085"/>
    </source>
</evidence>
<dbReference type="InterPro" id="IPR002893">
    <property type="entry name" value="Znf_MYND"/>
</dbReference>
<dbReference type="Gene3D" id="3.90.70.10">
    <property type="entry name" value="Cysteine proteinases"/>
    <property type="match status" value="1"/>
</dbReference>
<dbReference type="GO" id="GO:0005829">
    <property type="term" value="C:cytosol"/>
    <property type="evidence" value="ECO:0007669"/>
    <property type="project" value="TreeGrafter"/>
</dbReference>
<comment type="caution">
    <text evidence="16">The sequence shown here is derived from an EMBL/GenBank/DDBJ whole genome shotgun (WGS) entry which is preliminary data.</text>
</comment>
<accession>A0A162A727</accession>
<dbReference type="PROSITE" id="PS50865">
    <property type="entry name" value="ZF_MYND_2"/>
    <property type="match status" value="1"/>
</dbReference>
<keyword evidence="10" id="KW-0862">Zinc</keyword>
<evidence type="ECO:0000256" key="12">
    <source>
        <dbReference type="SAM" id="MobiDB-lite"/>
    </source>
</evidence>
<keyword evidence="13" id="KW-1133">Transmembrane helix</keyword>
<evidence type="ECO:0000313" key="16">
    <source>
        <dbReference type="EMBL" id="KZM96380.1"/>
    </source>
</evidence>
<dbReference type="InterPro" id="IPR050164">
    <property type="entry name" value="Peptidase_C19"/>
</dbReference>
<feature type="region of interest" description="Disordered" evidence="12">
    <location>
        <begin position="283"/>
        <end position="378"/>
    </location>
</feature>
<dbReference type="FunFam" id="3.90.70.10:FF:000026">
    <property type="entry name" value="Ubiquitin carboxyl-terminal hydrolase 15"/>
    <property type="match status" value="1"/>
</dbReference>
<feature type="domain" description="MYND-type" evidence="15">
    <location>
        <begin position="76"/>
        <end position="113"/>
    </location>
</feature>
<gene>
    <name evidence="16" type="ORF">DCAR_019622</name>
</gene>
<evidence type="ECO:0000256" key="10">
    <source>
        <dbReference type="ARBA" id="ARBA00022833"/>
    </source>
</evidence>
<keyword evidence="13" id="KW-0812">Transmembrane</keyword>
<dbReference type="GO" id="GO:0006508">
    <property type="term" value="P:proteolysis"/>
    <property type="evidence" value="ECO:0007669"/>
    <property type="project" value="UniProtKB-KW"/>
</dbReference>
<dbReference type="Pfam" id="PF01753">
    <property type="entry name" value="zf-MYND"/>
    <property type="match status" value="1"/>
</dbReference>
<name>A0A162A727_DAUCS</name>
<proteinExistence type="inferred from homology"/>
<dbReference type="InterPro" id="IPR018200">
    <property type="entry name" value="USP_CS"/>
</dbReference>
<comment type="catalytic activity">
    <reaction evidence="1">
        <text>Thiol-dependent hydrolysis of ester, thioester, amide, peptide and isopeptide bonds formed by the C-terminal Gly of ubiquitin (a 76-residue protein attached to proteins as an intracellular targeting signal).</text>
        <dbReference type="EC" id="3.4.19.12"/>
    </reaction>
</comment>
<feature type="compositionally biased region" description="Polar residues" evidence="12">
    <location>
        <begin position="351"/>
        <end position="363"/>
    </location>
</feature>
<dbReference type="EC" id="3.4.19.12" evidence="3"/>
<feature type="transmembrane region" description="Helical" evidence="13">
    <location>
        <begin position="9"/>
        <end position="27"/>
    </location>
</feature>
<evidence type="ECO:0000256" key="4">
    <source>
        <dbReference type="ARBA" id="ARBA00022670"/>
    </source>
</evidence>
<evidence type="ECO:0000256" key="3">
    <source>
        <dbReference type="ARBA" id="ARBA00012759"/>
    </source>
</evidence>
<dbReference type="PANTHER" id="PTHR24006:SF685">
    <property type="entry name" value="UBIQUITIN CARBOXYL-TERMINAL HYDROLASE 15"/>
    <property type="match status" value="1"/>
</dbReference>
<dbReference type="Gene3D" id="6.10.140.2220">
    <property type="match status" value="1"/>
</dbReference>
<keyword evidence="13" id="KW-0472">Membrane</keyword>
<dbReference type="SUPFAM" id="SSF144232">
    <property type="entry name" value="HIT/MYND zinc finger-like"/>
    <property type="match status" value="1"/>
</dbReference>
<dbReference type="PROSITE" id="PS00972">
    <property type="entry name" value="USP_1"/>
    <property type="match status" value="1"/>
</dbReference>
<keyword evidence="7" id="KW-0833">Ubl conjugation pathway</keyword>
<evidence type="ECO:0000259" key="14">
    <source>
        <dbReference type="PROSITE" id="PS50235"/>
    </source>
</evidence>
<dbReference type="GO" id="GO:0004843">
    <property type="term" value="F:cysteine-type deubiquitinase activity"/>
    <property type="evidence" value="ECO:0007669"/>
    <property type="project" value="UniProtKB-EC"/>
</dbReference>
<keyword evidence="6 11" id="KW-0863">Zinc-finger</keyword>
<keyword evidence="9" id="KW-0788">Thiol protease</keyword>
<reference evidence="16" key="1">
    <citation type="journal article" date="2016" name="Nat. Genet.">
        <title>A high-quality carrot genome assembly provides new insights into carotenoid accumulation and asterid genome evolution.</title>
        <authorList>
            <person name="Iorizzo M."/>
            <person name="Ellison S."/>
            <person name="Senalik D."/>
            <person name="Zeng P."/>
            <person name="Satapoomin P."/>
            <person name="Huang J."/>
            <person name="Bowman M."/>
            <person name="Iovene M."/>
            <person name="Sanseverino W."/>
            <person name="Cavagnaro P."/>
            <person name="Yildiz M."/>
            <person name="Macko-Podgorni A."/>
            <person name="Moranska E."/>
            <person name="Grzebelus E."/>
            <person name="Grzebelus D."/>
            <person name="Ashrafi H."/>
            <person name="Zheng Z."/>
            <person name="Cheng S."/>
            <person name="Spooner D."/>
            <person name="Van Deynze A."/>
            <person name="Simon P."/>
        </authorList>
    </citation>
    <scope>NUCLEOTIDE SEQUENCE [LARGE SCALE GENOMIC DNA]</scope>
    <source>
        <tissue evidence="16">Leaf</tissue>
    </source>
</reference>
<dbReference type="CDD" id="cd02661">
    <property type="entry name" value="Peptidase_C19E"/>
    <property type="match status" value="1"/>
</dbReference>
<dbReference type="EMBL" id="LNRQ01000005">
    <property type="protein sequence ID" value="KZM96380.1"/>
    <property type="molecule type" value="Genomic_DNA"/>
</dbReference>
<dbReference type="GO" id="GO:0005634">
    <property type="term" value="C:nucleus"/>
    <property type="evidence" value="ECO:0007669"/>
    <property type="project" value="TreeGrafter"/>
</dbReference>
<evidence type="ECO:0000256" key="8">
    <source>
        <dbReference type="ARBA" id="ARBA00022801"/>
    </source>
</evidence>
<keyword evidence="8" id="KW-0378">Hydrolase</keyword>
<dbReference type="AlphaFoldDB" id="A0A162A727"/>
<feature type="compositionally biased region" description="Basic and acidic residues" evidence="12">
    <location>
        <begin position="366"/>
        <end position="378"/>
    </location>
</feature>
<feature type="region of interest" description="Disordered" evidence="12">
    <location>
        <begin position="207"/>
        <end position="264"/>
    </location>
</feature>
<dbReference type="Pfam" id="PF00443">
    <property type="entry name" value="UCH"/>
    <property type="match status" value="1"/>
</dbReference>
<dbReference type="OrthoDB" id="420187at2759"/>
<dbReference type="InterPro" id="IPR001394">
    <property type="entry name" value="Peptidase_C19_UCH"/>
</dbReference>
<comment type="similarity">
    <text evidence="2">Belongs to the peptidase C19 family.</text>
</comment>
<dbReference type="KEGG" id="dcr:108219663"/>
<evidence type="ECO:0000256" key="13">
    <source>
        <dbReference type="SAM" id="Phobius"/>
    </source>
</evidence>
<feature type="compositionally biased region" description="Polar residues" evidence="12">
    <location>
        <begin position="283"/>
        <end position="296"/>
    </location>
</feature>
<keyword evidence="5" id="KW-0479">Metal-binding</keyword>
<dbReference type="Gramene" id="KZM96380">
    <property type="protein sequence ID" value="KZM96380"/>
    <property type="gene ID" value="DCAR_019622"/>
</dbReference>
<feature type="compositionally biased region" description="Basic and acidic residues" evidence="12">
    <location>
        <begin position="324"/>
        <end position="339"/>
    </location>
</feature>
<evidence type="ECO:0000256" key="5">
    <source>
        <dbReference type="ARBA" id="ARBA00022723"/>
    </source>
</evidence>
<protein>
    <recommendedName>
        <fullName evidence="3">ubiquitinyl hydrolase 1</fullName>
        <ecNumber evidence="3">3.4.19.12</ecNumber>
    </recommendedName>
</protein>
<dbReference type="PANTHER" id="PTHR24006">
    <property type="entry name" value="UBIQUITIN CARBOXYL-TERMINAL HYDROLASE"/>
    <property type="match status" value="1"/>
</dbReference>
<dbReference type="PROSITE" id="PS50235">
    <property type="entry name" value="USP_3"/>
    <property type="match status" value="1"/>
</dbReference>
<feature type="domain" description="USP" evidence="14">
    <location>
        <begin position="407"/>
        <end position="713"/>
    </location>
</feature>
<evidence type="ECO:0000256" key="11">
    <source>
        <dbReference type="PROSITE-ProRule" id="PRU00134"/>
    </source>
</evidence>
<dbReference type="STRING" id="79200.A0A162A727"/>
<feature type="compositionally biased region" description="Polar residues" evidence="12">
    <location>
        <begin position="751"/>
        <end position="761"/>
    </location>
</feature>
<dbReference type="SUPFAM" id="SSF54001">
    <property type="entry name" value="Cysteine proteinases"/>
    <property type="match status" value="1"/>
</dbReference>
<sequence>MLKPRETDIPALFLFFVVFPLVAYYLLGRWSELSKKKETSSLLANCDAEESFRAESMTAATLIPLVPLTKVGIHECARCYAPSTTRCSRCKSVRYCSGRCQIMHWRQVHKHECQQLEYSSSSSSPKDLSDDKPVRERVLFDDNLASGNMQGRHENATTEYMSHQHVSAASLGTAACITPDASDPYLMERSVGKQVYLNSKKEKLRKEDETILESSEDACRHSGTVSKEAGNQLGENESNEKMKANTSSRRSTSRSKMNDTLINGGRLVREGTTCNDEVLYNCSSEGIPTNRSTRAKSGSHVPGTKMNRLTRSKSRASIELSSPDMERKDQRLDMSEVGRPRGTAPQEGSEVPNTGFSKTSGLMRSTKHERLESTEVKGDTHKKTKMLFPYEDFVKFFQCRTFNLSPRGLVNCGNSCYANAVLQCLTYTKPLTIFFLRRTHSRTCCSKDWCLMCELEQHVAMLTESGGPLSPSRLLSHMGSINRHISYGSQEDAHEFLRYVVTSMQSICLEKLGGENKLDTKLQETTFIHHTFGGRLISKVKCLRCYHESERSEIFMDLTLEIFGWVESLQDALTQFTSAEALDGDNMYKCGRCAEYVRAEKKLCIQEAPNILTIVLKRFQEGNYGKINKCITFPEMLDMIPFMTGADDIPPLYILYAVVVHIDMLNAAFSGHYITYLKDMQGSWFRIDDTEVQPVEMSQVMSEGAYILFYMRSSPRPGSGQTGSLVQHQSSGLPKQRSSKTQKLARLGHSRSGSHFVSSEPSAGHRPEMPNHPYKWIHSSSNSDIRAPYMDNYPRSRTMDFSDATSSDWSIFTSSDDASFTTDSTRDSFSTVDHADAGNMDLSASLFNSFCAPEYPSHKTVSCSRFSGSKFRERFVHEENGNVYDSGNDDKWNQVSFPSS</sequence>
<evidence type="ECO:0000256" key="7">
    <source>
        <dbReference type="ARBA" id="ARBA00022786"/>
    </source>
</evidence>
<organism evidence="16">
    <name type="scientific">Daucus carota subsp. sativus</name>
    <name type="common">Carrot</name>
    <dbReference type="NCBI Taxonomy" id="79200"/>
    <lineage>
        <taxon>Eukaryota</taxon>
        <taxon>Viridiplantae</taxon>
        <taxon>Streptophyta</taxon>
        <taxon>Embryophyta</taxon>
        <taxon>Tracheophyta</taxon>
        <taxon>Spermatophyta</taxon>
        <taxon>Magnoliopsida</taxon>
        <taxon>eudicotyledons</taxon>
        <taxon>Gunneridae</taxon>
        <taxon>Pentapetalae</taxon>
        <taxon>asterids</taxon>
        <taxon>campanulids</taxon>
        <taxon>Apiales</taxon>
        <taxon>Apiaceae</taxon>
        <taxon>Apioideae</taxon>
        <taxon>Scandiceae</taxon>
        <taxon>Daucinae</taxon>
        <taxon>Daucus</taxon>
        <taxon>Daucus sect. Daucus</taxon>
    </lineage>
</organism>
<evidence type="ECO:0000256" key="9">
    <source>
        <dbReference type="ARBA" id="ARBA00022807"/>
    </source>
</evidence>
<evidence type="ECO:0000256" key="1">
    <source>
        <dbReference type="ARBA" id="ARBA00000707"/>
    </source>
</evidence>
<dbReference type="OMA" id="ISSHGYY"/>
<evidence type="ECO:0000259" key="15">
    <source>
        <dbReference type="PROSITE" id="PS50865"/>
    </source>
</evidence>
<feature type="region of interest" description="Disordered" evidence="12">
    <location>
        <begin position="718"/>
        <end position="773"/>
    </location>
</feature>
<dbReference type="GO" id="GO:0016579">
    <property type="term" value="P:protein deubiquitination"/>
    <property type="evidence" value="ECO:0007669"/>
    <property type="project" value="InterPro"/>
</dbReference>
<feature type="compositionally biased region" description="Polar residues" evidence="12">
    <location>
        <begin position="722"/>
        <end position="733"/>
    </location>
</feature>